<keyword evidence="2 5" id="KW-0132">Cell division</keyword>
<evidence type="ECO:0000259" key="7">
    <source>
        <dbReference type="SMART" id="SM00842"/>
    </source>
</evidence>
<dbReference type="SUPFAM" id="SSF53067">
    <property type="entry name" value="Actin-like ATPase domain"/>
    <property type="match status" value="2"/>
</dbReference>
<evidence type="ECO:0000256" key="4">
    <source>
        <dbReference type="ARBA" id="ARBA00023306"/>
    </source>
</evidence>
<evidence type="ECO:0000313" key="9">
    <source>
        <dbReference type="Proteomes" id="UP000481876"/>
    </source>
</evidence>
<protein>
    <recommendedName>
        <fullName evidence="5 6">Cell division protein FtsA</fullName>
    </recommendedName>
</protein>
<dbReference type="GO" id="GO:0043093">
    <property type="term" value="P:FtsZ-dependent cytokinesis"/>
    <property type="evidence" value="ECO:0007669"/>
    <property type="project" value="UniProtKB-UniRule"/>
</dbReference>
<dbReference type="RefSeq" id="WP_012091753.1">
    <property type="nucleotide sequence ID" value="NZ_CP066050.1"/>
</dbReference>
<comment type="function">
    <text evidence="5 6">Cell division protein that is involved in the assembly of the Z ring. May serve as a membrane anchor for the Z ring.</text>
</comment>
<dbReference type="OMA" id="RLEANFH"/>
<dbReference type="PANTHER" id="PTHR32432">
    <property type="entry name" value="CELL DIVISION PROTEIN FTSA-RELATED"/>
    <property type="match status" value="1"/>
</dbReference>
<sequence length="440" mass="46191">MSILGGKGSSQGGAAGRKVRLLTVLDVGSSKVSCVIARLRPHEGGALLPGRTHRMEVLGIGHQRSRGVKSGVIIDLDAAEQSIRLAVDAAERMAGLTVDSLIVNISAGRLKSETFTASVNLGGHEVEQTDIRRVLAAGAKQALAAERHLVHSLPVGYTLDGERGIRDPLGMLGDSLGVDMHVLTADAAPLRNLELCINRCHLSVEAIVATPYASGLAALVGDEAEMGAACIDMGGGTTTISVFSEGKFIHADAVAIGGNHVTMDVARGFSTRMEDAERLKVMYGSALPSAADDRDLISVPPIGDDERDVPNQYPRSVLTRIIRARVEETLELVRDRLNQSGLGHIVGKRVVLTGGASQLPGMPEAARRILARNVRIGRPLGIAGLPEAAKGAAFAATVGLLIYPQVAGIEERSVKAASSGLMTGTGGRIQRVSQWLKESF</sequence>
<dbReference type="InterPro" id="IPR050696">
    <property type="entry name" value="FtsA/MreB"/>
</dbReference>
<dbReference type="GO" id="GO:0032153">
    <property type="term" value="C:cell division site"/>
    <property type="evidence" value="ECO:0007669"/>
    <property type="project" value="UniProtKB-UniRule"/>
</dbReference>
<dbReference type="InterPro" id="IPR003494">
    <property type="entry name" value="SHS2_FtsA"/>
</dbReference>
<evidence type="ECO:0000256" key="3">
    <source>
        <dbReference type="ARBA" id="ARBA00023136"/>
    </source>
</evidence>
<dbReference type="SMART" id="SM00842">
    <property type="entry name" value="FtsA"/>
    <property type="match status" value="1"/>
</dbReference>
<dbReference type="EMBL" id="WBWS01000019">
    <property type="protein sequence ID" value="KAB2765942.1"/>
    <property type="molecule type" value="Genomic_DNA"/>
</dbReference>
<dbReference type="Proteomes" id="UP000481876">
    <property type="component" value="Unassembled WGS sequence"/>
</dbReference>
<accession>A0A011UQD9</accession>
<comment type="subunit">
    <text evidence="5">Self-interacts. Interacts with FtsZ.</text>
</comment>
<evidence type="ECO:0000256" key="2">
    <source>
        <dbReference type="ARBA" id="ARBA00022618"/>
    </source>
</evidence>
<dbReference type="Gene3D" id="3.30.1490.110">
    <property type="match status" value="1"/>
</dbReference>
<dbReference type="GO" id="GO:0009898">
    <property type="term" value="C:cytoplasmic side of plasma membrane"/>
    <property type="evidence" value="ECO:0007669"/>
    <property type="project" value="UniProtKB-UniRule"/>
</dbReference>
<dbReference type="PANTHER" id="PTHR32432:SF4">
    <property type="entry name" value="CELL DIVISION PROTEIN FTSA"/>
    <property type="match status" value="1"/>
</dbReference>
<comment type="caution">
    <text evidence="8">The sequence shown here is derived from an EMBL/GenBank/DDBJ whole genome shotgun (WGS) entry which is preliminary data.</text>
</comment>
<dbReference type="HAMAP" id="MF_02033">
    <property type="entry name" value="FtsA"/>
    <property type="match status" value="1"/>
</dbReference>
<evidence type="ECO:0000313" key="8">
    <source>
        <dbReference type="EMBL" id="KAB2765942.1"/>
    </source>
</evidence>
<dbReference type="Pfam" id="PF14450">
    <property type="entry name" value="FtsA"/>
    <property type="match status" value="2"/>
</dbReference>
<keyword evidence="4 5" id="KW-0131">Cell cycle</keyword>
<dbReference type="CDD" id="cd24048">
    <property type="entry name" value="ASKHA_NBD_FtsA"/>
    <property type="match status" value="1"/>
</dbReference>
<dbReference type="NCBIfam" id="TIGR01174">
    <property type="entry name" value="ftsA"/>
    <property type="match status" value="1"/>
</dbReference>
<gene>
    <name evidence="5 8" type="primary">ftsA</name>
    <name evidence="8" type="ORF">F9L04_17985</name>
</gene>
<dbReference type="AlphaFoldDB" id="A0A011UQD9"/>
<evidence type="ECO:0000256" key="5">
    <source>
        <dbReference type="HAMAP-Rule" id="MF_02033"/>
    </source>
</evidence>
<comment type="similarity">
    <text evidence="5 6">Belongs to the FtsA/MreB family.</text>
</comment>
<proteinExistence type="inferred from homology"/>
<keyword evidence="3 5" id="KW-0472">Membrane</keyword>
<dbReference type="Pfam" id="PF02491">
    <property type="entry name" value="SHS2_FTSA"/>
    <property type="match status" value="1"/>
</dbReference>
<reference evidence="8 9" key="1">
    <citation type="submission" date="2019-09" db="EMBL/GenBank/DDBJ databases">
        <title>Taxonomic organization of the family Brucellaceae based on a phylogenomic approach.</title>
        <authorList>
            <person name="Leclercq S."/>
            <person name="Cloeckaert A."/>
            <person name="Zygmunt M.S."/>
        </authorList>
    </citation>
    <scope>NUCLEOTIDE SEQUENCE [LARGE SCALE GENOMIC DNA]</scope>
    <source>
        <strain evidence="8 9">LMG 3313</strain>
    </source>
</reference>
<evidence type="ECO:0000256" key="1">
    <source>
        <dbReference type="ARBA" id="ARBA00022475"/>
    </source>
</evidence>
<comment type="subcellular location">
    <subcellularLocation>
        <location evidence="5">Cell membrane</location>
        <topology evidence="5">Peripheral membrane protein</topology>
        <orientation evidence="5">Cytoplasmic side</orientation>
    </subcellularLocation>
    <text evidence="5">Localizes to the Z ring in an FtsZ-dependent manner. Targeted to the membrane through a conserved C-terminal amphipathic helix.</text>
</comment>
<dbReference type="InterPro" id="IPR043129">
    <property type="entry name" value="ATPase_NBD"/>
</dbReference>
<evidence type="ECO:0000256" key="6">
    <source>
        <dbReference type="PIRNR" id="PIRNR003101"/>
    </source>
</evidence>
<feature type="domain" description="SHS2" evidence="7">
    <location>
        <begin position="22"/>
        <end position="218"/>
    </location>
</feature>
<name>A0A011UQD9_BRUAN</name>
<keyword evidence="1 5" id="KW-1003">Cell membrane</keyword>
<organism evidence="8 9">
    <name type="scientific">Brucella anthropi</name>
    <name type="common">Ochrobactrum anthropi</name>
    <dbReference type="NCBI Taxonomy" id="529"/>
    <lineage>
        <taxon>Bacteria</taxon>
        <taxon>Pseudomonadati</taxon>
        <taxon>Pseudomonadota</taxon>
        <taxon>Alphaproteobacteria</taxon>
        <taxon>Hyphomicrobiales</taxon>
        <taxon>Brucellaceae</taxon>
        <taxon>Brucella/Ochrobactrum group</taxon>
        <taxon>Brucella</taxon>
    </lineage>
</organism>
<dbReference type="PIRSF" id="PIRSF003101">
    <property type="entry name" value="FtsA"/>
    <property type="match status" value="1"/>
</dbReference>
<dbReference type="Gene3D" id="3.30.420.40">
    <property type="match status" value="1"/>
</dbReference>
<dbReference type="InterPro" id="IPR020823">
    <property type="entry name" value="Cell_div_FtsA"/>
</dbReference>